<dbReference type="STRING" id="1213859.L2FFB8"/>
<evidence type="ECO:0000256" key="3">
    <source>
        <dbReference type="ARBA" id="ARBA00022840"/>
    </source>
</evidence>
<accession>L2FFB8</accession>
<reference evidence="6" key="1">
    <citation type="submission" date="2012-08" db="EMBL/GenBank/DDBJ databases">
        <title>Genome analysis of Colletotrichum orbiculare and Colletotrichum fructicola.</title>
        <authorList>
            <person name="Gan P.H.P."/>
            <person name="Ikeda K."/>
            <person name="Irieda H."/>
            <person name="Narusaka M."/>
            <person name="O'Connell R.J."/>
            <person name="Narusaka Y."/>
            <person name="Takano Y."/>
            <person name="Kubo Y."/>
            <person name="Shirasu K."/>
        </authorList>
    </citation>
    <scope>NUCLEOTIDE SEQUENCE</scope>
    <source>
        <strain evidence="6">Nara gc5</strain>
    </source>
</reference>
<evidence type="ECO:0000313" key="6">
    <source>
        <dbReference type="EMBL" id="ELA25042.1"/>
    </source>
</evidence>
<organism evidence="6">
    <name type="scientific">Colletotrichum fructicola (strain Nara gc5)</name>
    <name type="common">Anthracnose fungus</name>
    <name type="synonym">Colletotrichum gloeosporioides (strain Nara gc5)</name>
    <dbReference type="NCBI Taxonomy" id="1213859"/>
    <lineage>
        <taxon>Eukaryota</taxon>
        <taxon>Fungi</taxon>
        <taxon>Dikarya</taxon>
        <taxon>Ascomycota</taxon>
        <taxon>Pezizomycotina</taxon>
        <taxon>Sordariomycetes</taxon>
        <taxon>Hypocreomycetidae</taxon>
        <taxon>Glomerellales</taxon>
        <taxon>Glomerellaceae</taxon>
        <taxon>Colletotrichum</taxon>
        <taxon>Colletotrichum gloeosporioides species complex</taxon>
    </lineage>
</organism>
<proteinExistence type="predicted"/>
<keyword evidence="2" id="KW-0547">Nucleotide-binding</keyword>
<dbReference type="GO" id="GO:0050567">
    <property type="term" value="F:glutaminyl-tRNA synthase (glutamine-hydrolyzing) activity"/>
    <property type="evidence" value="ECO:0007669"/>
    <property type="project" value="TreeGrafter"/>
</dbReference>
<dbReference type="InterPro" id="IPR017959">
    <property type="entry name" value="Asn/Gln-tRNA_amidoTrfase_suB/E"/>
</dbReference>
<dbReference type="GO" id="GO:0032543">
    <property type="term" value="P:mitochondrial translation"/>
    <property type="evidence" value="ECO:0007669"/>
    <property type="project" value="TreeGrafter"/>
</dbReference>
<dbReference type="EMBL" id="KB021200">
    <property type="protein sequence ID" value="ELA25042.1"/>
    <property type="molecule type" value="Genomic_DNA"/>
</dbReference>
<feature type="domain" description="Asn/Gln amidotransferase" evidence="5">
    <location>
        <begin position="97"/>
        <end position="213"/>
    </location>
</feature>
<dbReference type="InterPro" id="IPR003789">
    <property type="entry name" value="Asn/Gln_tRNA_amidoTrase-B-like"/>
</dbReference>
<keyword evidence="3" id="KW-0067">ATP-binding</keyword>
<evidence type="ECO:0000259" key="5">
    <source>
        <dbReference type="Pfam" id="PF02637"/>
    </source>
</evidence>
<dbReference type="GO" id="GO:0005524">
    <property type="term" value="F:ATP binding"/>
    <property type="evidence" value="ECO:0007669"/>
    <property type="project" value="UniProtKB-KW"/>
</dbReference>
<dbReference type="AlphaFoldDB" id="L2FFB8"/>
<keyword evidence="1" id="KW-0436">Ligase</keyword>
<dbReference type="HOGENOM" id="CLU_1204682_0_0_1"/>
<sequence>MPDPDLGPLVIGEDLVSALRESVTELPDAELDELIHDYGLTAKDAVSLMSLDDGGRLEYFYQIVDDLGARLAEAGDQPELQSERTLEITPDGQCAAVPVTALSEILFHLRNKRITGKVAKELLIALYLNNLEQFETVTEAIEGLDLWFRELSESEYRQLAETAIEGEDKVLREFVTKKVYPQGKLMYLVGKMMQQGQPERIDPANAEKIMREVISEHTSSQNQNSDRFAV</sequence>
<dbReference type="SUPFAM" id="SSF89095">
    <property type="entry name" value="GatB/YqeY motif"/>
    <property type="match status" value="1"/>
</dbReference>
<gene>
    <name evidence="6" type="ORF">CGGC5_13707</name>
</gene>
<protein>
    <submittedName>
        <fullName evidence="6">Glutamyl-tRNA b subunit</fullName>
    </submittedName>
</protein>
<dbReference type="GO" id="GO:0070681">
    <property type="term" value="P:glutaminyl-tRNAGln biosynthesis via transamidation"/>
    <property type="evidence" value="ECO:0007669"/>
    <property type="project" value="TreeGrafter"/>
</dbReference>
<evidence type="ECO:0000256" key="4">
    <source>
        <dbReference type="ARBA" id="ARBA00022917"/>
    </source>
</evidence>
<dbReference type="GO" id="GO:0030956">
    <property type="term" value="C:glutamyl-tRNA(Gln) amidotransferase complex"/>
    <property type="evidence" value="ECO:0007669"/>
    <property type="project" value="TreeGrafter"/>
</dbReference>
<dbReference type="GO" id="GO:0005739">
    <property type="term" value="C:mitochondrion"/>
    <property type="evidence" value="ECO:0007669"/>
    <property type="project" value="TreeGrafter"/>
</dbReference>
<name>L2FFB8_COLFN</name>
<dbReference type="PANTHER" id="PTHR11659">
    <property type="entry name" value="GLUTAMYL-TRNA GLN AMIDOTRANSFERASE SUBUNIT B MITOCHONDRIAL AND PROKARYOTIC PET112-RELATED"/>
    <property type="match status" value="1"/>
</dbReference>
<keyword evidence="4" id="KW-0648">Protein biosynthesis</keyword>
<evidence type="ECO:0000256" key="2">
    <source>
        <dbReference type="ARBA" id="ARBA00022741"/>
    </source>
</evidence>
<dbReference type="PANTHER" id="PTHR11659:SF0">
    <property type="entry name" value="GLUTAMYL-TRNA(GLN) AMIDOTRANSFERASE SUBUNIT B, MITOCHONDRIAL"/>
    <property type="match status" value="1"/>
</dbReference>
<evidence type="ECO:0000256" key="1">
    <source>
        <dbReference type="ARBA" id="ARBA00022598"/>
    </source>
</evidence>
<dbReference type="Pfam" id="PF02637">
    <property type="entry name" value="GatB_Yqey"/>
    <property type="match status" value="1"/>
</dbReference>
<dbReference type="InterPro" id="IPR018027">
    <property type="entry name" value="Asn/Gln_amidotransferase"/>
</dbReference>